<dbReference type="Gene3D" id="2.40.330.10">
    <property type="entry name" value="DNA-binding pseudobarrel domain"/>
    <property type="match status" value="1"/>
</dbReference>
<gene>
    <name evidence="8" type="ORF">MKW98_014932</name>
</gene>
<sequence>MDQRKNASPVPAQESHGPREECVTSVPSPFGRGRKRHGSRCENSTRRRGTVVNDAREVKIKVMTFSSRFPFFWNCVKASYKRSMTIPVKFAREHFTAMATNPIRGEQSIDVLLQNEEGRTWEHRVTSNVSHYYFTKGYSKFSTYHKLKVGDYVIFELIDRLPDAKYLMNLYIHRVPVVV</sequence>
<dbReference type="InterPro" id="IPR044837">
    <property type="entry name" value="REM16-like"/>
</dbReference>
<dbReference type="EMBL" id="JAJJMB010009331">
    <property type="protein sequence ID" value="KAI3914325.1"/>
    <property type="molecule type" value="Genomic_DNA"/>
</dbReference>
<dbReference type="CDD" id="cd10017">
    <property type="entry name" value="B3_DNA"/>
    <property type="match status" value="1"/>
</dbReference>
<dbReference type="SUPFAM" id="SSF101936">
    <property type="entry name" value="DNA-binding pseudobarrel domain"/>
    <property type="match status" value="1"/>
</dbReference>
<evidence type="ECO:0000256" key="6">
    <source>
        <dbReference type="SAM" id="MobiDB-lite"/>
    </source>
</evidence>
<keyword evidence="4" id="KW-0804">Transcription</keyword>
<comment type="subcellular location">
    <subcellularLocation>
        <location evidence="1">Nucleus</location>
    </subcellularLocation>
</comment>
<evidence type="ECO:0000256" key="3">
    <source>
        <dbReference type="ARBA" id="ARBA00023125"/>
    </source>
</evidence>
<dbReference type="GO" id="GO:0005634">
    <property type="term" value="C:nucleus"/>
    <property type="evidence" value="ECO:0007669"/>
    <property type="project" value="UniProtKB-SubCell"/>
</dbReference>
<feature type="region of interest" description="Disordered" evidence="6">
    <location>
        <begin position="1"/>
        <end position="48"/>
    </location>
</feature>
<keyword evidence="2" id="KW-0805">Transcription regulation</keyword>
<dbReference type="PANTHER" id="PTHR31391">
    <property type="entry name" value="B3 DOMAIN-CONTAINING PROTEIN OS11G0197600-RELATED"/>
    <property type="match status" value="1"/>
</dbReference>
<dbReference type="AlphaFoldDB" id="A0AAD4XHG4"/>
<protein>
    <recommendedName>
        <fullName evidence="7">TF-B3 domain-containing protein</fullName>
    </recommendedName>
</protein>
<dbReference type="InterPro" id="IPR003340">
    <property type="entry name" value="B3_DNA-bd"/>
</dbReference>
<dbReference type="SMART" id="SM01019">
    <property type="entry name" value="B3"/>
    <property type="match status" value="1"/>
</dbReference>
<evidence type="ECO:0000259" key="7">
    <source>
        <dbReference type="PROSITE" id="PS50863"/>
    </source>
</evidence>
<evidence type="ECO:0000313" key="9">
    <source>
        <dbReference type="Proteomes" id="UP001202328"/>
    </source>
</evidence>
<dbReference type="PROSITE" id="PS50863">
    <property type="entry name" value="B3"/>
    <property type="match status" value="1"/>
</dbReference>
<keyword evidence="5" id="KW-0539">Nucleus</keyword>
<organism evidence="8 9">
    <name type="scientific">Papaver atlanticum</name>
    <dbReference type="NCBI Taxonomy" id="357466"/>
    <lineage>
        <taxon>Eukaryota</taxon>
        <taxon>Viridiplantae</taxon>
        <taxon>Streptophyta</taxon>
        <taxon>Embryophyta</taxon>
        <taxon>Tracheophyta</taxon>
        <taxon>Spermatophyta</taxon>
        <taxon>Magnoliopsida</taxon>
        <taxon>Ranunculales</taxon>
        <taxon>Papaveraceae</taxon>
        <taxon>Papaveroideae</taxon>
        <taxon>Papaver</taxon>
    </lineage>
</organism>
<comment type="caution">
    <text evidence="8">The sequence shown here is derived from an EMBL/GenBank/DDBJ whole genome shotgun (WGS) entry which is preliminary data.</text>
</comment>
<evidence type="ECO:0000256" key="4">
    <source>
        <dbReference type="ARBA" id="ARBA00023163"/>
    </source>
</evidence>
<dbReference type="Proteomes" id="UP001202328">
    <property type="component" value="Unassembled WGS sequence"/>
</dbReference>
<dbReference type="InterPro" id="IPR015300">
    <property type="entry name" value="DNA-bd_pseudobarrel_sf"/>
</dbReference>
<dbReference type="GO" id="GO:0003677">
    <property type="term" value="F:DNA binding"/>
    <property type="evidence" value="ECO:0007669"/>
    <property type="project" value="UniProtKB-KW"/>
</dbReference>
<accession>A0AAD4XHG4</accession>
<proteinExistence type="predicted"/>
<keyword evidence="9" id="KW-1185">Reference proteome</keyword>
<name>A0AAD4XHG4_9MAGN</name>
<dbReference type="PANTHER" id="PTHR31391:SF160">
    <property type="entry name" value="B3 DOMAIN-CONTAINING PROTEIN OS01G0723500-LIKE ISOFORM X1"/>
    <property type="match status" value="1"/>
</dbReference>
<dbReference type="Pfam" id="PF02362">
    <property type="entry name" value="B3"/>
    <property type="match status" value="1"/>
</dbReference>
<evidence type="ECO:0000256" key="5">
    <source>
        <dbReference type="ARBA" id="ARBA00023242"/>
    </source>
</evidence>
<evidence type="ECO:0000256" key="2">
    <source>
        <dbReference type="ARBA" id="ARBA00023015"/>
    </source>
</evidence>
<evidence type="ECO:0000313" key="8">
    <source>
        <dbReference type="EMBL" id="KAI3914325.1"/>
    </source>
</evidence>
<reference evidence="8" key="1">
    <citation type="submission" date="2022-04" db="EMBL/GenBank/DDBJ databases">
        <title>A functionally conserved STORR gene fusion in Papaver species that diverged 16.8 million years ago.</title>
        <authorList>
            <person name="Catania T."/>
        </authorList>
    </citation>
    <scope>NUCLEOTIDE SEQUENCE</scope>
    <source>
        <strain evidence="8">S-188037</strain>
    </source>
</reference>
<keyword evidence="3" id="KW-0238">DNA-binding</keyword>
<feature type="domain" description="TF-B3" evidence="7">
    <location>
        <begin position="69"/>
        <end position="174"/>
    </location>
</feature>
<evidence type="ECO:0000256" key="1">
    <source>
        <dbReference type="ARBA" id="ARBA00004123"/>
    </source>
</evidence>